<protein>
    <submittedName>
        <fullName evidence="7">Dehydrogenase</fullName>
    </submittedName>
</protein>
<feature type="domain" description="Glucose-methanol-choline oxidoreductase C-terminal" evidence="6">
    <location>
        <begin position="448"/>
        <end position="570"/>
    </location>
</feature>
<dbReference type="GO" id="GO:0050660">
    <property type="term" value="F:flavin adenine dinucleotide binding"/>
    <property type="evidence" value="ECO:0007669"/>
    <property type="project" value="InterPro"/>
</dbReference>
<dbReference type="KEGG" id="bxe:Bxe_C0230"/>
<dbReference type="EMBL" id="CP000272">
    <property type="protein sequence ID" value="ABE36154.1"/>
    <property type="molecule type" value="Genomic_DNA"/>
</dbReference>
<evidence type="ECO:0000256" key="3">
    <source>
        <dbReference type="ARBA" id="ARBA00022827"/>
    </source>
</evidence>
<gene>
    <name evidence="7" type="ORF">Bxe_C0230</name>
</gene>
<dbReference type="RefSeq" id="WP_011493414.1">
    <property type="nucleotide sequence ID" value="NC_007953.1"/>
</dbReference>
<dbReference type="STRING" id="266265.Bxe_C0230"/>
<sequence>MTDRIEKPVDAVIVGMGWAGGIMARDLAAAGLRVVGLERGAPRSTAEDFALPRIRDELQYAIRMGLMQDVKRETLTFRNTTTQVALPMRRLGSFLPGDGVGGAGVHWNGLTWRWSDLDFQIRTLYEEQYGKRFIPDEMSVQDWGITYAELEPYYEAFERLAATSGRAGNLRGELRDGGNQYEAPRQSDYPLPPLTRGLAAEVFSGAASQLGYRPFPVPASNASRAYTNPDGIAFGQCQYCGFCDRFGCEANAKGSPHHTVIAVAQRSADFSLRPWSRVTRIVKDSDGSRVTGVEYVDLRSGQRILQPASIVVLSAYTFSNVHLLLNSQIGTPYDPQTQRGIVGKNYCYNIGAGATLFFEDRAFNPFIGAGGSSAAIDEFYTNRAFDRSKAGFVGGSVIVSGLFSGRPIAHHPVPDGTPPWGSEWKRQVAHYYNRAMPIGAMGSVMPNRFNYLDLDPTYRDPFGAPMLRLTYDHQENERRVARHAATVINEIAAAARPDRLNPAHASNAPYSIERYQGTHNTGGAIMGASPAHSFVNKYGQSWAYPNLFVTGGAVMPHNAAYNPTATIGALTLNAARAITSRYLRGDGQLLV</sequence>
<organism evidence="7 8">
    <name type="scientific">Paraburkholderia xenovorans (strain LB400)</name>
    <dbReference type="NCBI Taxonomy" id="266265"/>
    <lineage>
        <taxon>Bacteria</taxon>
        <taxon>Pseudomonadati</taxon>
        <taxon>Pseudomonadota</taxon>
        <taxon>Betaproteobacteria</taxon>
        <taxon>Burkholderiales</taxon>
        <taxon>Burkholderiaceae</taxon>
        <taxon>Paraburkholderia</taxon>
    </lineage>
</organism>
<dbReference type="AlphaFoldDB" id="Q13ID5"/>
<dbReference type="GO" id="GO:0016614">
    <property type="term" value="F:oxidoreductase activity, acting on CH-OH group of donors"/>
    <property type="evidence" value="ECO:0007669"/>
    <property type="project" value="InterPro"/>
</dbReference>
<dbReference type="Gene3D" id="3.50.50.60">
    <property type="entry name" value="FAD/NAD(P)-binding domain"/>
    <property type="match status" value="2"/>
</dbReference>
<dbReference type="OrthoDB" id="9787779at2"/>
<dbReference type="PANTHER" id="PTHR46056">
    <property type="entry name" value="LONG-CHAIN-ALCOHOL OXIDASE"/>
    <property type="match status" value="1"/>
</dbReference>
<dbReference type="PANTHER" id="PTHR46056:SF12">
    <property type="entry name" value="LONG-CHAIN-ALCOHOL OXIDASE"/>
    <property type="match status" value="1"/>
</dbReference>
<keyword evidence="2" id="KW-0285">Flavoprotein</keyword>
<reference evidence="7 8" key="1">
    <citation type="journal article" date="2006" name="Proc. Natl. Acad. Sci. U.S.A.">
        <title>Burkholderia xenovorans LB400 harbors a multi-replicon, 9.73-Mbp genome shaped for versatility.</title>
        <authorList>
            <person name="Chain P.S."/>
            <person name="Denef V.J."/>
            <person name="Konstantinidis K.T."/>
            <person name="Vergez L.M."/>
            <person name="Agullo L."/>
            <person name="Reyes V.L."/>
            <person name="Hauser L."/>
            <person name="Cordova M."/>
            <person name="Gomez L."/>
            <person name="Gonzalez M."/>
            <person name="Land M."/>
            <person name="Lao V."/>
            <person name="Larimer F."/>
            <person name="LiPuma J.J."/>
            <person name="Mahenthiralingam E."/>
            <person name="Malfatti S.A."/>
            <person name="Marx C.J."/>
            <person name="Parnell J.J."/>
            <person name="Ramette A."/>
            <person name="Richardson P."/>
            <person name="Seeger M."/>
            <person name="Smith D."/>
            <person name="Spilker T."/>
            <person name="Sul W.J."/>
            <person name="Tsoi T.V."/>
            <person name="Ulrich L.E."/>
            <person name="Zhulin I.B."/>
            <person name="Tiedje J.M."/>
        </authorList>
    </citation>
    <scope>NUCLEOTIDE SEQUENCE [LARGE SCALE GENOMIC DNA]</scope>
    <source>
        <strain evidence="7 8">LB400</strain>
    </source>
</reference>
<evidence type="ECO:0000259" key="5">
    <source>
        <dbReference type="Pfam" id="PF00732"/>
    </source>
</evidence>
<dbReference type="InterPro" id="IPR036188">
    <property type="entry name" value="FAD/NAD-bd_sf"/>
</dbReference>
<evidence type="ECO:0000256" key="1">
    <source>
        <dbReference type="ARBA" id="ARBA00010790"/>
    </source>
</evidence>
<dbReference type="SUPFAM" id="SSF54373">
    <property type="entry name" value="FAD-linked reductases, C-terminal domain"/>
    <property type="match status" value="1"/>
</dbReference>
<evidence type="ECO:0000256" key="4">
    <source>
        <dbReference type="ARBA" id="ARBA00023002"/>
    </source>
</evidence>
<dbReference type="SUPFAM" id="SSF51905">
    <property type="entry name" value="FAD/NAD(P)-binding domain"/>
    <property type="match status" value="1"/>
</dbReference>
<keyword evidence="4" id="KW-0560">Oxidoreductase</keyword>
<evidence type="ECO:0000313" key="7">
    <source>
        <dbReference type="EMBL" id="ABE36154.1"/>
    </source>
</evidence>
<evidence type="ECO:0000259" key="6">
    <source>
        <dbReference type="Pfam" id="PF05199"/>
    </source>
</evidence>
<dbReference type="Pfam" id="PF00732">
    <property type="entry name" value="GMC_oxred_N"/>
    <property type="match status" value="1"/>
</dbReference>
<accession>Q13ID5</accession>
<keyword evidence="3" id="KW-0274">FAD</keyword>
<dbReference type="InterPro" id="IPR000172">
    <property type="entry name" value="GMC_OxRdtase_N"/>
</dbReference>
<feature type="domain" description="Glucose-methanol-choline oxidoreductase N-terminal" evidence="5">
    <location>
        <begin position="234"/>
        <end position="346"/>
    </location>
</feature>
<comment type="similarity">
    <text evidence="1">Belongs to the GMC oxidoreductase family.</text>
</comment>
<proteinExistence type="inferred from homology"/>
<dbReference type="eggNOG" id="COG2303">
    <property type="taxonomic scope" value="Bacteria"/>
</dbReference>
<name>Q13ID5_PARXL</name>
<evidence type="ECO:0000256" key="2">
    <source>
        <dbReference type="ARBA" id="ARBA00022630"/>
    </source>
</evidence>
<keyword evidence="8" id="KW-1185">Reference proteome</keyword>
<dbReference type="Pfam" id="PF05199">
    <property type="entry name" value="GMC_oxred_C"/>
    <property type="match status" value="1"/>
</dbReference>
<dbReference type="Proteomes" id="UP000001817">
    <property type="component" value="Chromosome 3"/>
</dbReference>
<dbReference type="InterPro" id="IPR007867">
    <property type="entry name" value="GMC_OxRtase_C"/>
</dbReference>
<evidence type="ECO:0000313" key="8">
    <source>
        <dbReference type="Proteomes" id="UP000001817"/>
    </source>
</evidence>